<evidence type="ECO:0000259" key="2">
    <source>
        <dbReference type="Pfam" id="PF14237"/>
    </source>
</evidence>
<dbReference type="Proteomes" id="UP000642829">
    <property type="component" value="Unassembled WGS sequence"/>
</dbReference>
<dbReference type="EMBL" id="BMXG01000002">
    <property type="protein sequence ID" value="GHB92766.1"/>
    <property type="molecule type" value="Genomic_DNA"/>
</dbReference>
<feature type="domain" description="GYF" evidence="2">
    <location>
        <begin position="3"/>
        <end position="49"/>
    </location>
</feature>
<organism evidence="3 4">
    <name type="scientific">Cerasicoccus arenae</name>
    <dbReference type="NCBI Taxonomy" id="424488"/>
    <lineage>
        <taxon>Bacteria</taxon>
        <taxon>Pseudomonadati</taxon>
        <taxon>Verrucomicrobiota</taxon>
        <taxon>Opitutia</taxon>
        <taxon>Puniceicoccales</taxon>
        <taxon>Cerasicoccaceae</taxon>
        <taxon>Cerasicoccus</taxon>
    </lineage>
</organism>
<gene>
    <name evidence="3" type="ORF">GCM10007047_05020</name>
</gene>
<feature type="transmembrane region" description="Helical" evidence="1">
    <location>
        <begin position="100"/>
        <end position="118"/>
    </location>
</feature>
<evidence type="ECO:0000313" key="3">
    <source>
        <dbReference type="EMBL" id="GHB92766.1"/>
    </source>
</evidence>
<keyword evidence="1" id="KW-1133">Transmembrane helix</keyword>
<dbReference type="RefSeq" id="WP_189511523.1">
    <property type="nucleotide sequence ID" value="NZ_BMXG01000002.1"/>
</dbReference>
<keyword evidence="1" id="KW-0812">Transmembrane</keyword>
<comment type="caution">
    <text evidence="3">The sequence shown here is derived from an EMBL/GenBank/DDBJ whole genome shotgun (WGS) entry which is preliminary data.</text>
</comment>
<proteinExistence type="predicted"/>
<protein>
    <recommendedName>
        <fullName evidence="2">GYF domain-containing protein</fullName>
    </recommendedName>
</protein>
<feature type="transmembrane region" description="Helical" evidence="1">
    <location>
        <begin position="272"/>
        <end position="296"/>
    </location>
</feature>
<sequence>MEWYYALNNQQQGPVSEADLRGMAQAGVIQPDTLVWRQGMADWQPYGQVVGGAPASPVAGAYAEIPSRMDQYMPRESSGTGGQTPNSELRAMARQALSGGWGPAVGFIVVLWLIHFGVNMASGILPIVGVFVPIVLAGPFTLGMMTNYLNVSRGGETDFANLFSGFQDFGRALGVYFLILLMAFVVIFIGAFVVVAAMGVTGGISEARFQEADGVLLAIIFIAVALCVASGFYIQLKFSQVYYIMADHRDMGVIEVLSTSSQMMKGQLLKLFFLYLSFIGWAFLAIFTFFIGYIFLVPYMMVAQAKFYDDIR</sequence>
<dbReference type="AlphaFoldDB" id="A0A8J3DDC7"/>
<dbReference type="PANTHER" id="PTHR40076:SF1">
    <property type="entry name" value="MEMBRANE PROTEIN"/>
    <property type="match status" value="1"/>
</dbReference>
<feature type="transmembrane region" description="Helical" evidence="1">
    <location>
        <begin position="124"/>
        <end position="143"/>
    </location>
</feature>
<feature type="transmembrane region" description="Helical" evidence="1">
    <location>
        <begin position="215"/>
        <end position="236"/>
    </location>
</feature>
<dbReference type="InterPro" id="IPR010380">
    <property type="entry name" value="DUF975"/>
</dbReference>
<dbReference type="InterPro" id="IPR025640">
    <property type="entry name" value="GYF_2"/>
</dbReference>
<keyword evidence="1" id="KW-0472">Membrane</keyword>
<name>A0A8J3DDC7_9BACT</name>
<keyword evidence="4" id="KW-1185">Reference proteome</keyword>
<accession>A0A8J3DDC7</accession>
<dbReference type="PANTHER" id="PTHR40076">
    <property type="entry name" value="MEMBRANE PROTEIN-RELATED"/>
    <property type="match status" value="1"/>
</dbReference>
<feature type="transmembrane region" description="Helical" evidence="1">
    <location>
        <begin position="173"/>
        <end position="195"/>
    </location>
</feature>
<evidence type="ECO:0000313" key="4">
    <source>
        <dbReference type="Proteomes" id="UP000642829"/>
    </source>
</evidence>
<evidence type="ECO:0000256" key="1">
    <source>
        <dbReference type="SAM" id="Phobius"/>
    </source>
</evidence>
<dbReference type="Pfam" id="PF06161">
    <property type="entry name" value="DUF975"/>
    <property type="match status" value="1"/>
</dbReference>
<dbReference type="Pfam" id="PF14237">
    <property type="entry name" value="GYF_2"/>
    <property type="match status" value="1"/>
</dbReference>
<reference evidence="3" key="2">
    <citation type="submission" date="2020-09" db="EMBL/GenBank/DDBJ databases">
        <authorList>
            <person name="Sun Q."/>
            <person name="Kim S."/>
        </authorList>
    </citation>
    <scope>NUCLEOTIDE SEQUENCE</scope>
    <source>
        <strain evidence="3">KCTC 12870</strain>
    </source>
</reference>
<reference evidence="3" key="1">
    <citation type="journal article" date="2014" name="Int. J. Syst. Evol. Microbiol.">
        <title>Complete genome sequence of Corynebacterium casei LMG S-19264T (=DSM 44701T), isolated from a smear-ripened cheese.</title>
        <authorList>
            <consortium name="US DOE Joint Genome Institute (JGI-PGF)"/>
            <person name="Walter F."/>
            <person name="Albersmeier A."/>
            <person name="Kalinowski J."/>
            <person name="Ruckert C."/>
        </authorList>
    </citation>
    <scope>NUCLEOTIDE SEQUENCE</scope>
    <source>
        <strain evidence="3">KCTC 12870</strain>
    </source>
</reference>